<protein>
    <submittedName>
        <fullName evidence="2">Acetyltransferase (GNAT) family protein</fullName>
    </submittedName>
</protein>
<dbReference type="GO" id="GO:0016747">
    <property type="term" value="F:acyltransferase activity, transferring groups other than amino-acyl groups"/>
    <property type="evidence" value="ECO:0007669"/>
    <property type="project" value="InterPro"/>
</dbReference>
<reference evidence="2 3" key="1">
    <citation type="journal article" date="2017" name="Environ. Microbiol.">
        <title>Genome and epigenome of a novel marine Thaumarchaeota strain suggest viral infection, phosphorothioation DNA modification and multiple restriction systems.</title>
        <authorList>
            <person name="Ahlgren N.A."/>
            <person name="Chen Y."/>
            <person name="Needham D.M."/>
            <person name="Parada A.E."/>
            <person name="Sachdeva R."/>
            <person name="Trinh V."/>
            <person name="Chen T."/>
            <person name="Fuhrman J.A."/>
        </authorList>
    </citation>
    <scope>NUCLEOTIDE SEQUENCE [LARGE SCALE GENOMIC DNA]</scope>
    <source>
        <strain evidence="2 3">SPOT01</strain>
    </source>
</reference>
<dbReference type="OrthoDB" id="43754at2157"/>
<keyword evidence="2" id="KW-0808">Transferase</keyword>
<dbReference type="InterPro" id="IPR016181">
    <property type="entry name" value="Acyl_CoA_acyltransferase"/>
</dbReference>
<proteinExistence type="predicted"/>
<accession>A0A2Z2HLW7</accession>
<evidence type="ECO:0000313" key="3">
    <source>
        <dbReference type="Proteomes" id="UP000249949"/>
    </source>
</evidence>
<evidence type="ECO:0000259" key="1">
    <source>
        <dbReference type="PROSITE" id="PS51186"/>
    </source>
</evidence>
<dbReference type="Pfam" id="PF00583">
    <property type="entry name" value="Acetyltransf_1"/>
    <property type="match status" value="1"/>
</dbReference>
<dbReference type="GeneID" id="32901847"/>
<dbReference type="InterPro" id="IPR000182">
    <property type="entry name" value="GNAT_dom"/>
</dbReference>
<dbReference type="PANTHER" id="PTHR43072:SF52">
    <property type="entry name" value="GCN5-RELATED N-ACETYLTRANSFERASE"/>
    <property type="match status" value="1"/>
</dbReference>
<sequence length="259" mass="30413">MQIREANISDKSSVLKFCKNTFSWGDYIEKVWSSWIDEGNLFLFEKKSPVGICHAFYSENQIWIEGIRIDPKHRREMIASKLVTYAESIGKKHQKLFSYMLIDTENKNSISMATSLNYDTLETWNYYSLNPKKNSNFKIEFEKSVGSEIFTFYVDSWRWIKTTKQILTDLSSQNKIIQSNLNGKKTTAIIGNYKHIDNTLIVTLSSGSFDTLSNVLFYLQNFAFENNYERIQILTNKKLEFFDALDYKISFYLMKKSLH</sequence>
<dbReference type="SUPFAM" id="SSF55729">
    <property type="entry name" value="Acyl-CoA N-acyltransferases (Nat)"/>
    <property type="match status" value="1"/>
</dbReference>
<dbReference type="PROSITE" id="PS51186">
    <property type="entry name" value="GNAT"/>
    <property type="match status" value="1"/>
</dbReference>
<organism evidence="2 3">
    <name type="scientific">Candidatus Nitrosomarinus catalinensis</name>
    <dbReference type="NCBI Taxonomy" id="1898749"/>
    <lineage>
        <taxon>Archaea</taxon>
        <taxon>Nitrososphaerota</taxon>
        <taxon>Nitrososphaeria</taxon>
        <taxon>Nitrosopumilales</taxon>
        <taxon>Nitrosopumilaceae</taxon>
        <taxon>Candidatus Nitrosomarinus</taxon>
    </lineage>
</organism>
<dbReference type="AlphaFoldDB" id="A0A2Z2HLW7"/>
<dbReference type="Gene3D" id="3.40.630.30">
    <property type="match status" value="1"/>
</dbReference>
<gene>
    <name evidence="2" type="ORF">NMSP_1399</name>
</gene>
<name>A0A2Z2HLW7_9ARCH</name>
<feature type="domain" description="N-acetyltransferase" evidence="1">
    <location>
        <begin position="1"/>
        <end position="146"/>
    </location>
</feature>
<dbReference type="RefSeq" id="WP_086908039.1">
    <property type="nucleotide sequence ID" value="NZ_CP021324.1"/>
</dbReference>
<dbReference type="EMBL" id="CP021324">
    <property type="protein sequence ID" value="ARS65011.1"/>
    <property type="molecule type" value="Genomic_DNA"/>
</dbReference>
<dbReference type="Proteomes" id="UP000249949">
    <property type="component" value="Chromosome"/>
</dbReference>
<keyword evidence="3" id="KW-1185">Reference proteome</keyword>
<evidence type="ECO:0000313" key="2">
    <source>
        <dbReference type="EMBL" id="ARS65011.1"/>
    </source>
</evidence>
<dbReference type="PANTHER" id="PTHR43072">
    <property type="entry name" value="N-ACETYLTRANSFERASE"/>
    <property type="match status" value="1"/>
</dbReference>
<dbReference type="KEGG" id="nct:NMSP_1399"/>